<dbReference type="EC" id="2.7.7.65" evidence="1"/>
<dbReference type="NCBIfam" id="TIGR00254">
    <property type="entry name" value="GGDEF"/>
    <property type="match status" value="1"/>
</dbReference>
<evidence type="ECO:0000313" key="6">
    <source>
        <dbReference type="EMBL" id="MFM4893251.1"/>
    </source>
</evidence>
<evidence type="ECO:0000259" key="4">
    <source>
        <dbReference type="PROSITE" id="PS50113"/>
    </source>
</evidence>
<dbReference type="SUPFAM" id="SSF55781">
    <property type="entry name" value="GAF domain-like"/>
    <property type="match status" value="1"/>
</dbReference>
<dbReference type="InterPro" id="IPR000014">
    <property type="entry name" value="PAS"/>
</dbReference>
<dbReference type="SMART" id="SM00091">
    <property type="entry name" value="PAS"/>
    <property type="match status" value="1"/>
</dbReference>
<sequence>MNTPAIRSLNGDMDPDAFGRYDILARLSALDRAYGIVEFDLQGHMVAVNPRFCALLGYAPEDLIGQSHRLLFPPEQQGEHDGFWQGVLGGEIHSGSFRRIVRGGGSVWLQAVYTPIRDEAGTLLGVLKLAHDITPEVQAELRVKQQSQLFDIIVAAHQGFLLDRNLATACDTVFERLLSVSESDYGFIGITRFEEGRLCLYVPSISNVSWDERTHAWYEQQRQERGGLIFSKLDNLFGHVVTHNTLVCCNDLPSHPASRGVSPPGHPHLESFLGIPIRHKGAAIGMIALANRPGGFDETLVTLIEPLTTALGTLIHARNLEDERNRMERELRFNAEHDFLTRLPNRSCFFSQANRLLERIQHHPAEGEACCLVLIDIDFFKQINDEHGHLAGDTVLEELAGLLMKTVRSQDLVARFGGEEFILLLRGTNLEEAHGIMERTRLQIANHPFLHRRQEIAVTISAGITPYQMRYRCMDDWLQCVDQRLYEAKRRGRNRIA</sequence>
<dbReference type="Pfam" id="PF13185">
    <property type="entry name" value="GAF_2"/>
    <property type="match status" value="1"/>
</dbReference>
<organism evidence="6 7">
    <name type="scientific">Aeromonas bivalvium</name>
    <dbReference type="NCBI Taxonomy" id="440079"/>
    <lineage>
        <taxon>Bacteria</taxon>
        <taxon>Pseudomonadati</taxon>
        <taxon>Pseudomonadota</taxon>
        <taxon>Gammaproteobacteria</taxon>
        <taxon>Aeromonadales</taxon>
        <taxon>Aeromonadaceae</taxon>
        <taxon>Aeromonas</taxon>
    </lineage>
</organism>
<dbReference type="GeneID" id="97220462"/>
<dbReference type="EMBL" id="JBGXBU010000003">
    <property type="protein sequence ID" value="MFM4893251.1"/>
    <property type="molecule type" value="Genomic_DNA"/>
</dbReference>
<evidence type="ECO:0000256" key="1">
    <source>
        <dbReference type="ARBA" id="ARBA00012528"/>
    </source>
</evidence>
<dbReference type="InterPro" id="IPR050469">
    <property type="entry name" value="Diguanylate_Cyclase"/>
</dbReference>
<dbReference type="InterPro" id="IPR013656">
    <property type="entry name" value="PAS_4"/>
</dbReference>
<dbReference type="Pfam" id="PF00990">
    <property type="entry name" value="GGDEF"/>
    <property type="match status" value="1"/>
</dbReference>
<dbReference type="CDD" id="cd00130">
    <property type="entry name" value="PAS"/>
    <property type="match status" value="1"/>
</dbReference>
<evidence type="ECO:0000256" key="2">
    <source>
        <dbReference type="ARBA" id="ARBA00034247"/>
    </source>
</evidence>
<dbReference type="Pfam" id="PF08448">
    <property type="entry name" value="PAS_4"/>
    <property type="match status" value="1"/>
</dbReference>
<dbReference type="PROSITE" id="PS50113">
    <property type="entry name" value="PAC"/>
    <property type="match status" value="1"/>
</dbReference>
<evidence type="ECO:0000259" key="5">
    <source>
        <dbReference type="PROSITE" id="PS50887"/>
    </source>
</evidence>
<dbReference type="SMART" id="SM00086">
    <property type="entry name" value="PAC"/>
    <property type="match status" value="1"/>
</dbReference>
<dbReference type="GO" id="GO:0052621">
    <property type="term" value="F:diguanylate cyclase activity"/>
    <property type="evidence" value="ECO:0007669"/>
    <property type="project" value="UniProtKB-EC"/>
</dbReference>
<dbReference type="PANTHER" id="PTHR45138:SF9">
    <property type="entry name" value="DIGUANYLATE CYCLASE DGCM-RELATED"/>
    <property type="match status" value="1"/>
</dbReference>
<dbReference type="InterPro" id="IPR000700">
    <property type="entry name" value="PAS-assoc_C"/>
</dbReference>
<reference evidence="6 7" key="1">
    <citation type="submission" date="2024-09" db="EMBL/GenBank/DDBJ databases">
        <title>Aeromonas strains Genome sequencing and assembly.</title>
        <authorList>
            <person name="Hu X."/>
            <person name="Tang B."/>
        </authorList>
    </citation>
    <scope>NUCLEOTIDE SEQUENCE [LARGE SCALE GENOMIC DNA]</scope>
    <source>
        <strain evidence="6 7">NB23SCDHY001</strain>
    </source>
</reference>
<dbReference type="PROSITE" id="PS50887">
    <property type="entry name" value="GGDEF"/>
    <property type="match status" value="1"/>
</dbReference>
<dbReference type="InterPro" id="IPR000160">
    <property type="entry name" value="GGDEF_dom"/>
</dbReference>
<dbReference type="InterPro" id="IPR043128">
    <property type="entry name" value="Rev_trsase/Diguanyl_cyclase"/>
</dbReference>
<feature type="domain" description="PAS" evidence="3">
    <location>
        <begin position="36"/>
        <end position="75"/>
    </location>
</feature>
<protein>
    <recommendedName>
        <fullName evidence="1">diguanylate cyclase</fullName>
        <ecNumber evidence="1">2.7.7.65</ecNumber>
    </recommendedName>
</protein>
<dbReference type="SMART" id="SM00065">
    <property type="entry name" value="GAF"/>
    <property type="match status" value="1"/>
</dbReference>
<dbReference type="InterPro" id="IPR029016">
    <property type="entry name" value="GAF-like_dom_sf"/>
</dbReference>
<evidence type="ECO:0000313" key="7">
    <source>
        <dbReference type="Proteomes" id="UP001630969"/>
    </source>
</evidence>
<proteinExistence type="predicted"/>
<comment type="caution">
    <text evidence="6">The sequence shown here is derived from an EMBL/GenBank/DDBJ whole genome shotgun (WGS) entry which is preliminary data.</text>
</comment>
<name>A0ABW9GQ16_9GAMM</name>
<dbReference type="CDD" id="cd01949">
    <property type="entry name" value="GGDEF"/>
    <property type="match status" value="1"/>
</dbReference>
<dbReference type="InterPro" id="IPR003018">
    <property type="entry name" value="GAF"/>
</dbReference>
<dbReference type="InterPro" id="IPR001610">
    <property type="entry name" value="PAC"/>
</dbReference>
<dbReference type="Gene3D" id="3.30.450.20">
    <property type="entry name" value="PAS domain"/>
    <property type="match status" value="1"/>
</dbReference>
<feature type="domain" description="PAC" evidence="4">
    <location>
        <begin position="93"/>
        <end position="145"/>
    </location>
</feature>
<dbReference type="Gene3D" id="3.30.70.270">
    <property type="match status" value="1"/>
</dbReference>
<keyword evidence="6" id="KW-0548">Nucleotidyltransferase</keyword>
<dbReference type="SUPFAM" id="SSF55073">
    <property type="entry name" value="Nucleotide cyclase"/>
    <property type="match status" value="1"/>
</dbReference>
<dbReference type="Gene3D" id="3.30.450.40">
    <property type="match status" value="1"/>
</dbReference>
<dbReference type="RefSeq" id="WP_408789878.1">
    <property type="nucleotide sequence ID" value="NZ_JBGXBU010000003.1"/>
</dbReference>
<accession>A0ABW9GQ16</accession>
<gene>
    <name evidence="6" type="ORF">ACEUDJ_10305</name>
</gene>
<keyword evidence="6" id="KW-0808">Transferase</keyword>
<comment type="catalytic activity">
    <reaction evidence="2">
        <text>2 GTP = 3',3'-c-di-GMP + 2 diphosphate</text>
        <dbReference type="Rhea" id="RHEA:24898"/>
        <dbReference type="ChEBI" id="CHEBI:33019"/>
        <dbReference type="ChEBI" id="CHEBI:37565"/>
        <dbReference type="ChEBI" id="CHEBI:58805"/>
        <dbReference type="EC" id="2.7.7.65"/>
    </reaction>
</comment>
<dbReference type="SMART" id="SM00267">
    <property type="entry name" value="GGDEF"/>
    <property type="match status" value="1"/>
</dbReference>
<dbReference type="Proteomes" id="UP001630969">
    <property type="component" value="Unassembled WGS sequence"/>
</dbReference>
<evidence type="ECO:0000259" key="3">
    <source>
        <dbReference type="PROSITE" id="PS50112"/>
    </source>
</evidence>
<dbReference type="InterPro" id="IPR035965">
    <property type="entry name" value="PAS-like_dom_sf"/>
</dbReference>
<dbReference type="NCBIfam" id="TIGR00229">
    <property type="entry name" value="sensory_box"/>
    <property type="match status" value="1"/>
</dbReference>
<dbReference type="PROSITE" id="PS50112">
    <property type="entry name" value="PAS"/>
    <property type="match status" value="1"/>
</dbReference>
<keyword evidence="7" id="KW-1185">Reference proteome</keyword>
<feature type="domain" description="GGDEF" evidence="5">
    <location>
        <begin position="368"/>
        <end position="497"/>
    </location>
</feature>
<dbReference type="SUPFAM" id="SSF55785">
    <property type="entry name" value="PYP-like sensor domain (PAS domain)"/>
    <property type="match status" value="1"/>
</dbReference>
<dbReference type="PANTHER" id="PTHR45138">
    <property type="entry name" value="REGULATORY COMPONENTS OF SENSORY TRANSDUCTION SYSTEM"/>
    <property type="match status" value="1"/>
</dbReference>
<dbReference type="InterPro" id="IPR029787">
    <property type="entry name" value="Nucleotide_cyclase"/>
</dbReference>